<evidence type="ECO:0000313" key="2">
    <source>
        <dbReference type="EMBL" id="SBO96518.1"/>
    </source>
</evidence>
<proteinExistence type="predicted"/>
<dbReference type="EMBL" id="LT559118">
    <property type="protein sequence ID" value="SBO96518.1"/>
    <property type="molecule type" value="Genomic_DNA"/>
</dbReference>
<gene>
    <name evidence="2" type="ORF">BN4615_P6034</name>
</gene>
<reference evidence="2" key="1">
    <citation type="submission" date="2016-04" db="EMBL/GenBank/DDBJ databases">
        <authorList>
            <person name="Evans L.H."/>
            <person name="Alamgir A."/>
            <person name="Owens N."/>
            <person name="Weber N.D."/>
            <person name="Virtaneva K."/>
            <person name="Barbian K."/>
            <person name="Babar A."/>
            <person name="Rosenke K."/>
        </authorList>
    </citation>
    <scope>NUCLEOTIDE SEQUENCE</scope>
    <source>
        <strain evidence="2">Nono1</strain>
    </source>
</reference>
<organism evidence="2">
    <name type="scientific">Nonomuraea gerenzanensis</name>
    <dbReference type="NCBI Taxonomy" id="93944"/>
    <lineage>
        <taxon>Bacteria</taxon>
        <taxon>Bacillati</taxon>
        <taxon>Actinomycetota</taxon>
        <taxon>Actinomycetes</taxon>
        <taxon>Streptosporangiales</taxon>
        <taxon>Streptosporangiaceae</taxon>
        <taxon>Nonomuraea</taxon>
    </lineage>
</organism>
<feature type="compositionally biased region" description="Basic and acidic residues" evidence="1">
    <location>
        <begin position="18"/>
        <end position="31"/>
    </location>
</feature>
<sequence length="37" mass="4394">MVLGQLHKRGAIYVRLGEETSARLTAENDEHHRRHRR</sequence>
<name>A0A1M4ECX3_9ACTN</name>
<accession>A0A1M4ECX3</accession>
<protein>
    <submittedName>
        <fullName evidence="2">Uncharacterized protein</fullName>
    </submittedName>
</protein>
<feature type="region of interest" description="Disordered" evidence="1">
    <location>
        <begin position="18"/>
        <end position="37"/>
    </location>
</feature>
<dbReference type="AlphaFoldDB" id="A0A1M4ECX3"/>
<evidence type="ECO:0000256" key="1">
    <source>
        <dbReference type="SAM" id="MobiDB-lite"/>
    </source>
</evidence>